<name>A0A2K8NRR9_9MOLU</name>
<dbReference type="PANTHER" id="PTHR10000">
    <property type="entry name" value="PHOSPHOSERINE PHOSPHATASE"/>
    <property type="match status" value="1"/>
</dbReference>
<proteinExistence type="predicted"/>
<dbReference type="RefSeq" id="WP_100609458.1">
    <property type="nucleotide sequence ID" value="NZ_CP024962.1"/>
</dbReference>
<gene>
    <name evidence="1" type="ORF">EFREU_v1c04380</name>
</gene>
<evidence type="ECO:0000313" key="2">
    <source>
        <dbReference type="Proteomes" id="UP000232222"/>
    </source>
</evidence>
<protein>
    <submittedName>
        <fullName evidence="1">HAD family hydrolase</fullName>
    </submittedName>
</protein>
<dbReference type="Gene3D" id="3.40.50.1000">
    <property type="entry name" value="HAD superfamily/HAD-like"/>
    <property type="match status" value="1"/>
</dbReference>
<dbReference type="GO" id="GO:0000287">
    <property type="term" value="F:magnesium ion binding"/>
    <property type="evidence" value="ECO:0007669"/>
    <property type="project" value="TreeGrafter"/>
</dbReference>
<keyword evidence="1" id="KW-0378">Hydrolase</keyword>
<dbReference type="AlphaFoldDB" id="A0A2K8NRR9"/>
<dbReference type="GO" id="GO:0005829">
    <property type="term" value="C:cytosol"/>
    <property type="evidence" value="ECO:0007669"/>
    <property type="project" value="TreeGrafter"/>
</dbReference>
<dbReference type="GO" id="GO:0016791">
    <property type="term" value="F:phosphatase activity"/>
    <property type="evidence" value="ECO:0007669"/>
    <property type="project" value="TreeGrafter"/>
</dbReference>
<dbReference type="Gene3D" id="3.30.1240.10">
    <property type="match status" value="1"/>
</dbReference>
<dbReference type="EMBL" id="CP024962">
    <property type="protein sequence ID" value="ATZ16464.1"/>
    <property type="molecule type" value="Genomic_DNA"/>
</dbReference>
<evidence type="ECO:0000313" key="1">
    <source>
        <dbReference type="EMBL" id="ATZ16464.1"/>
    </source>
</evidence>
<dbReference type="KEGG" id="efr:EFREU_v1c04380"/>
<dbReference type="InterPro" id="IPR023214">
    <property type="entry name" value="HAD_sf"/>
</dbReference>
<dbReference type="PANTHER" id="PTHR10000:SF8">
    <property type="entry name" value="HAD SUPERFAMILY HYDROLASE-LIKE, TYPE 3"/>
    <property type="match status" value="1"/>
</dbReference>
<dbReference type="Pfam" id="PF08282">
    <property type="entry name" value="Hydrolase_3"/>
    <property type="match status" value="1"/>
</dbReference>
<sequence>MAKKVLPFVLSDCDGTICDSSLAIHPETLTDIIDYQNESGNRFSFVTGRLGVSSRTLAQDLKVTLPVISCNGALISDLKTNETLYVKYLDKRITLKILDECVQKGVQPMIYSTYQMAGLMSNPRLALWRDYASKLKKKDRWPIMEYATLDDLKSAVIEDVLRPVQVILYAPTPESQEEAKKLLEGYEFQVARFQSLPYLFNITAKEVNKLTGLQAWAEIVQTNYRDVVVFGDGQNDQPIIEGVHRGMAVDNATPELKAVAKKVIPSIHENGVGLELRRIIKEEINV</sequence>
<dbReference type="SUPFAM" id="SSF56784">
    <property type="entry name" value="HAD-like"/>
    <property type="match status" value="1"/>
</dbReference>
<dbReference type="InterPro" id="IPR036412">
    <property type="entry name" value="HAD-like_sf"/>
</dbReference>
<accession>A0A2K8NRR9</accession>
<dbReference type="OrthoDB" id="388395at2"/>
<keyword evidence="2" id="KW-1185">Reference proteome</keyword>
<reference evidence="1 2" key="1">
    <citation type="submission" date="2017-11" db="EMBL/GenBank/DDBJ databases">
        <title>Genome sequence of Entomoplasma freundtii BARC 318 (ATCC 51999).</title>
        <authorList>
            <person name="Lo W.-S."/>
            <person name="Gasparich G.E."/>
            <person name="Kuo C.-H."/>
        </authorList>
    </citation>
    <scope>NUCLEOTIDE SEQUENCE [LARGE SCALE GENOMIC DNA]</scope>
    <source>
        <strain evidence="1 2">BARC 318</strain>
    </source>
</reference>
<organism evidence="1 2">
    <name type="scientific">Entomoplasma freundtii</name>
    <dbReference type="NCBI Taxonomy" id="74700"/>
    <lineage>
        <taxon>Bacteria</taxon>
        <taxon>Bacillati</taxon>
        <taxon>Mycoplasmatota</taxon>
        <taxon>Mollicutes</taxon>
        <taxon>Entomoplasmatales</taxon>
        <taxon>Entomoplasmataceae</taxon>
        <taxon>Entomoplasma</taxon>
    </lineage>
</organism>
<dbReference type="Proteomes" id="UP000232222">
    <property type="component" value="Chromosome"/>
</dbReference>